<dbReference type="HAMAP" id="MF_03029">
    <property type="entry name" value="WDR12"/>
    <property type="match status" value="1"/>
</dbReference>
<dbReference type="PROSITE" id="PS00678">
    <property type="entry name" value="WD_REPEATS_1"/>
    <property type="match status" value="2"/>
</dbReference>
<comment type="function">
    <text evidence="6">Required for maturation of ribosomal RNAs and formation of the large ribosomal subunit.</text>
</comment>
<dbReference type="GO" id="GO:0005730">
    <property type="term" value="C:nucleolus"/>
    <property type="evidence" value="ECO:0007669"/>
    <property type="project" value="UniProtKB-SubCell"/>
</dbReference>
<dbReference type="GO" id="GO:0043021">
    <property type="term" value="F:ribonucleoprotein complex binding"/>
    <property type="evidence" value="ECO:0007669"/>
    <property type="project" value="UniProtKB-UniRule"/>
</dbReference>
<evidence type="ECO:0000256" key="5">
    <source>
        <dbReference type="ARBA" id="ARBA00023242"/>
    </source>
</evidence>
<evidence type="ECO:0000256" key="3">
    <source>
        <dbReference type="ARBA" id="ARBA00022574"/>
    </source>
</evidence>
<reference evidence="10" key="1">
    <citation type="submission" date="2022-11" db="UniProtKB">
        <authorList>
            <consortium name="WormBaseParasite"/>
        </authorList>
    </citation>
    <scope>IDENTIFICATION</scope>
</reference>
<evidence type="ECO:0000256" key="4">
    <source>
        <dbReference type="ARBA" id="ARBA00022737"/>
    </source>
</evidence>
<dbReference type="GO" id="GO:0005654">
    <property type="term" value="C:nucleoplasm"/>
    <property type="evidence" value="ECO:0007669"/>
    <property type="project" value="UniProtKB-SubCell"/>
</dbReference>
<dbReference type="InterPro" id="IPR036322">
    <property type="entry name" value="WD40_repeat_dom_sf"/>
</dbReference>
<dbReference type="Pfam" id="PF00400">
    <property type="entry name" value="WD40"/>
    <property type="match status" value="6"/>
</dbReference>
<keyword evidence="9" id="KW-1185">Reference proteome</keyword>
<name>A0A915AEP2_PARUN</name>
<keyword evidence="5 6" id="KW-0539">Nucleus</keyword>
<dbReference type="WBParaSite" id="PgR005X_g148_t02">
    <property type="protein sequence ID" value="PgR005X_g148_t02"/>
    <property type="gene ID" value="PgR005X_g148"/>
</dbReference>
<evidence type="ECO:0000259" key="8">
    <source>
        <dbReference type="Pfam" id="PF08154"/>
    </source>
</evidence>
<dbReference type="InterPro" id="IPR020472">
    <property type="entry name" value="WD40_PAC1"/>
</dbReference>
<feature type="repeat" description="WD" evidence="7">
    <location>
        <begin position="317"/>
        <end position="358"/>
    </location>
</feature>
<feature type="repeat" description="WD" evidence="7">
    <location>
        <begin position="209"/>
        <end position="250"/>
    </location>
</feature>
<sequence length="440" mass="49093">MRIGLTSHRSFNFRIFHPSMDSLVTPHYQISFFSNNERYIHIPDVSISVPSTATVEHLNALVNKTLENSLEEWKSMDFDFLIDSVLLRTTLAEFVEEHGTPTESVIRVECILREPAPTPHCEVAFDDWVASVKTADLFFAAATYSGDVSLYSHSGELLSSLDVHEEAVKCVDVIKTGSEYRLLSGGCDQTIVLSEVDREARTTTPTYVLRGHERSVECLSINEEGTRLVSGGFDALVKVWNIEEGDESTTFTKDPENKPKKRRSSVLTKKPMMTLAGHKEVVVGAKWLPTSKKDIVTASWDHTLLIWDVELAGHISSLSSTKSFTCVATCPTSGLLLTGSVDPVVRLWDPRSREGSLVKQSFYGHNGWVTSLCWSPSKQNLFVSSSFDKMSKMWDLRSPKAPLFDLKGHSDRILCCDWSIDEFIVSGGVDCALKVFRTVV</sequence>
<dbReference type="PROSITE" id="PS50294">
    <property type="entry name" value="WD_REPEATS_REGION"/>
    <property type="match status" value="3"/>
</dbReference>
<dbReference type="PANTHER" id="PTHR19855:SF11">
    <property type="entry name" value="RIBOSOME BIOGENESIS PROTEIN WDR12"/>
    <property type="match status" value="1"/>
</dbReference>
<dbReference type="PANTHER" id="PTHR19855">
    <property type="entry name" value="WD40 REPEAT PROTEIN 12, 37"/>
    <property type="match status" value="1"/>
</dbReference>
<dbReference type="Pfam" id="PF08154">
    <property type="entry name" value="NLE"/>
    <property type="match status" value="1"/>
</dbReference>
<dbReference type="Gene3D" id="2.130.10.10">
    <property type="entry name" value="YVTN repeat-like/Quinoprotein amine dehydrogenase"/>
    <property type="match status" value="2"/>
</dbReference>
<evidence type="ECO:0000256" key="7">
    <source>
        <dbReference type="PROSITE-ProRule" id="PRU00221"/>
    </source>
</evidence>
<evidence type="ECO:0000313" key="9">
    <source>
        <dbReference type="Proteomes" id="UP000887569"/>
    </source>
</evidence>
<keyword evidence="1 6" id="KW-0690">Ribosome biogenesis</keyword>
<feature type="repeat" description="WD" evidence="7">
    <location>
        <begin position="362"/>
        <end position="398"/>
    </location>
</feature>
<dbReference type="GO" id="GO:0000466">
    <property type="term" value="P:maturation of 5.8S rRNA from tricistronic rRNA transcript (SSU-rRNA, 5.8S rRNA, LSU-rRNA)"/>
    <property type="evidence" value="ECO:0007669"/>
    <property type="project" value="UniProtKB-UniRule"/>
</dbReference>
<keyword evidence="4" id="KW-0677">Repeat</keyword>
<dbReference type="PROSITE" id="PS50082">
    <property type="entry name" value="WD_REPEATS_2"/>
    <property type="match status" value="4"/>
</dbReference>
<organism evidence="9 10">
    <name type="scientific">Parascaris univalens</name>
    <name type="common">Nematode worm</name>
    <dbReference type="NCBI Taxonomy" id="6257"/>
    <lineage>
        <taxon>Eukaryota</taxon>
        <taxon>Metazoa</taxon>
        <taxon>Ecdysozoa</taxon>
        <taxon>Nematoda</taxon>
        <taxon>Chromadorea</taxon>
        <taxon>Rhabditida</taxon>
        <taxon>Spirurina</taxon>
        <taxon>Ascaridomorpha</taxon>
        <taxon>Ascaridoidea</taxon>
        <taxon>Ascarididae</taxon>
        <taxon>Parascaris</taxon>
    </lineage>
</organism>
<dbReference type="InterPro" id="IPR019775">
    <property type="entry name" value="WD40_repeat_CS"/>
</dbReference>
<dbReference type="SUPFAM" id="SSF50978">
    <property type="entry name" value="WD40 repeat-like"/>
    <property type="match status" value="1"/>
</dbReference>
<keyword evidence="3 7" id="KW-0853">WD repeat</keyword>
<comment type="subcellular location">
    <subcellularLocation>
        <location evidence="6">Nucleus</location>
        <location evidence="6">Nucleolus</location>
    </subcellularLocation>
    <subcellularLocation>
        <location evidence="6">Nucleus</location>
        <location evidence="6">Nucleoplasm</location>
    </subcellularLocation>
</comment>
<proteinExistence type="inferred from homology"/>
<keyword evidence="2 6" id="KW-0698">rRNA processing</keyword>
<evidence type="ECO:0000256" key="1">
    <source>
        <dbReference type="ARBA" id="ARBA00022517"/>
    </source>
</evidence>
<evidence type="ECO:0000313" key="10">
    <source>
        <dbReference type="WBParaSite" id="PgR005X_g148_t02"/>
    </source>
</evidence>
<dbReference type="GO" id="GO:0030687">
    <property type="term" value="C:preribosome, large subunit precursor"/>
    <property type="evidence" value="ECO:0007669"/>
    <property type="project" value="UniProtKB-UniRule"/>
</dbReference>
<protein>
    <recommendedName>
        <fullName evidence="6">Ribosome biogenesis protein WDR12 homolog</fullName>
    </recommendedName>
</protein>
<dbReference type="InterPro" id="IPR001680">
    <property type="entry name" value="WD40_rpt"/>
</dbReference>
<dbReference type="InterPro" id="IPR015943">
    <property type="entry name" value="WD40/YVTN_repeat-like_dom_sf"/>
</dbReference>
<dbReference type="Proteomes" id="UP000887569">
    <property type="component" value="Unplaced"/>
</dbReference>
<dbReference type="GO" id="GO:0000463">
    <property type="term" value="P:maturation of LSU-rRNA from tricistronic rRNA transcript (SSU-rRNA, 5.8S rRNA, LSU-rRNA)"/>
    <property type="evidence" value="ECO:0007669"/>
    <property type="project" value="UniProtKB-UniRule"/>
</dbReference>
<dbReference type="PRINTS" id="PR00320">
    <property type="entry name" value="GPROTEINBRPT"/>
</dbReference>
<evidence type="ECO:0000256" key="6">
    <source>
        <dbReference type="HAMAP-Rule" id="MF_03029"/>
    </source>
</evidence>
<comment type="similarity">
    <text evidence="6">Belongs to the WD repeat WDR12/YTM1 family.</text>
</comment>
<evidence type="ECO:0000256" key="2">
    <source>
        <dbReference type="ARBA" id="ARBA00022552"/>
    </source>
</evidence>
<dbReference type="SMART" id="SM00320">
    <property type="entry name" value="WD40"/>
    <property type="match status" value="6"/>
</dbReference>
<accession>A0A915AEP2</accession>
<feature type="domain" description="NLE" evidence="8">
    <location>
        <begin position="29"/>
        <end position="95"/>
    </location>
</feature>
<dbReference type="CDD" id="cd00200">
    <property type="entry name" value="WD40"/>
    <property type="match status" value="1"/>
</dbReference>
<dbReference type="InterPro" id="IPR028599">
    <property type="entry name" value="WDR12/Ytm1"/>
</dbReference>
<dbReference type="AlphaFoldDB" id="A0A915AEP2"/>
<dbReference type="InterPro" id="IPR012972">
    <property type="entry name" value="NLE"/>
</dbReference>
<feature type="repeat" description="WD" evidence="7">
    <location>
        <begin position="275"/>
        <end position="317"/>
    </location>
</feature>